<proteinExistence type="predicted"/>
<sequence length="169" mass="19088">MSWFCIGWKGEFFIGRGRGAVNGGRSAARQESPRLSWGYWVLYRPGGRSASALPEPTYVLVSSDGRWFLWWTRAGCIKNPALVLASSILGISQHSRDDRVGRLRAERQPRQAWEPYPVGFRVVITIFLIKVRNTKTWAQISTQRASSSEGACQIIVFPAAFRSFREGHI</sequence>
<name>C8WYY8_DESRD</name>
<dbReference type="Proteomes" id="UP000001052">
    <property type="component" value="Chromosome"/>
</dbReference>
<dbReference type="HOGENOM" id="CLU_1575959_0_0_7"/>
<dbReference type="KEGG" id="drt:Dret_0607"/>
<protein>
    <submittedName>
        <fullName evidence="1">Uncharacterized protein</fullName>
    </submittedName>
</protein>
<accession>C8WYY8</accession>
<reference evidence="2" key="1">
    <citation type="submission" date="2009-09" db="EMBL/GenBank/DDBJ databases">
        <title>The complete chromosome of Desulfohalobium retbaense DSM 5692.</title>
        <authorList>
            <consortium name="US DOE Joint Genome Institute (JGI-PGF)"/>
            <person name="Lucas S."/>
            <person name="Copeland A."/>
            <person name="Lapidus A."/>
            <person name="Glavina del Rio T."/>
            <person name="Dalin E."/>
            <person name="Tice H."/>
            <person name="Bruce D."/>
            <person name="Goodwin L."/>
            <person name="Pitluck S."/>
            <person name="Kyrpides N."/>
            <person name="Mavromatis K."/>
            <person name="Ivanova N."/>
            <person name="Mikhailova N."/>
            <person name="Munk A.C."/>
            <person name="Brettin T."/>
            <person name="Detter J.C."/>
            <person name="Han C."/>
            <person name="Tapia R."/>
            <person name="Larimer F."/>
            <person name="Land M."/>
            <person name="Hauser L."/>
            <person name="Markowitz V."/>
            <person name="Cheng J.-F."/>
            <person name="Hugenholtz P."/>
            <person name="Woyke T."/>
            <person name="Wu D."/>
            <person name="Spring S."/>
            <person name="Klenk H.-P."/>
            <person name="Eisen J.A."/>
        </authorList>
    </citation>
    <scope>NUCLEOTIDE SEQUENCE [LARGE SCALE GENOMIC DNA]</scope>
    <source>
        <strain evidence="2">DSM 5692</strain>
    </source>
</reference>
<dbReference type="EMBL" id="CP001734">
    <property type="protein sequence ID" value="ACV67904.1"/>
    <property type="molecule type" value="Genomic_DNA"/>
</dbReference>
<dbReference type="AlphaFoldDB" id="C8WYY8"/>
<evidence type="ECO:0000313" key="2">
    <source>
        <dbReference type="Proteomes" id="UP000001052"/>
    </source>
</evidence>
<reference evidence="1 2" key="2">
    <citation type="journal article" date="2010" name="Stand. Genomic Sci.">
        <title>Complete genome sequence of Desulfohalobium retbaense type strain (HR(100)).</title>
        <authorList>
            <person name="Spring S."/>
            <person name="Nolan M."/>
            <person name="Lapidus A."/>
            <person name="Glavina Del Rio T."/>
            <person name="Copeland A."/>
            <person name="Tice H."/>
            <person name="Cheng J.F."/>
            <person name="Lucas S."/>
            <person name="Land M."/>
            <person name="Chen F."/>
            <person name="Bruce D."/>
            <person name="Goodwin L."/>
            <person name="Pitluck S."/>
            <person name="Ivanova N."/>
            <person name="Mavromatis K."/>
            <person name="Mikhailova N."/>
            <person name="Pati A."/>
            <person name="Chen A."/>
            <person name="Palaniappan K."/>
            <person name="Hauser L."/>
            <person name="Chang Y.J."/>
            <person name="Jeffries C.D."/>
            <person name="Munk C."/>
            <person name="Kiss H."/>
            <person name="Chain P."/>
            <person name="Han C."/>
            <person name="Brettin T."/>
            <person name="Detter J.C."/>
            <person name="Schuler E."/>
            <person name="Goker M."/>
            <person name="Rohde M."/>
            <person name="Bristow J."/>
            <person name="Eisen J.A."/>
            <person name="Markowitz V."/>
            <person name="Hugenholtz P."/>
            <person name="Kyrpides N.C."/>
            <person name="Klenk H.P."/>
        </authorList>
    </citation>
    <scope>NUCLEOTIDE SEQUENCE [LARGE SCALE GENOMIC DNA]</scope>
    <source>
        <strain evidence="1 2">DSM 5692</strain>
    </source>
</reference>
<gene>
    <name evidence="1" type="ordered locus">Dret_0607</name>
</gene>
<keyword evidence="2" id="KW-1185">Reference proteome</keyword>
<evidence type="ECO:0000313" key="1">
    <source>
        <dbReference type="EMBL" id="ACV67904.1"/>
    </source>
</evidence>
<organism evidence="1 2">
    <name type="scientific">Desulfohalobium retbaense (strain ATCC 49708 / DSM 5692 / JCM 16813 / HR100)</name>
    <dbReference type="NCBI Taxonomy" id="485915"/>
    <lineage>
        <taxon>Bacteria</taxon>
        <taxon>Pseudomonadati</taxon>
        <taxon>Thermodesulfobacteriota</taxon>
        <taxon>Desulfovibrionia</taxon>
        <taxon>Desulfovibrionales</taxon>
        <taxon>Desulfohalobiaceae</taxon>
        <taxon>Desulfohalobium</taxon>
    </lineage>
</organism>